<keyword evidence="4" id="KW-0411">Iron-sulfur</keyword>
<proteinExistence type="inferred from homology"/>
<evidence type="ECO:0000256" key="3">
    <source>
        <dbReference type="ARBA" id="ARBA00023004"/>
    </source>
</evidence>
<keyword evidence="2" id="KW-0479">Metal-binding</keyword>
<dbReference type="PANTHER" id="PTHR30548">
    <property type="entry name" value="2-HYDROXYGLUTARYL-COA DEHYDRATASE, D-COMPONENT-RELATED"/>
    <property type="match status" value="1"/>
</dbReference>
<comment type="caution">
    <text evidence="5">The sequence shown here is derived from an EMBL/GenBank/DDBJ whole genome shotgun (WGS) entry which is preliminary data.</text>
</comment>
<dbReference type="GO" id="GO:0051536">
    <property type="term" value="F:iron-sulfur cluster binding"/>
    <property type="evidence" value="ECO:0007669"/>
    <property type="project" value="UniProtKB-KW"/>
</dbReference>
<comment type="similarity">
    <text evidence="1">Belongs to the FldB/FldC dehydratase alpha/beta subunit family.</text>
</comment>
<evidence type="ECO:0000256" key="2">
    <source>
        <dbReference type="ARBA" id="ARBA00022723"/>
    </source>
</evidence>
<accession>A0A932CQG3</accession>
<feature type="non-terminal residue" evidence="5">
    <location>
        <position position="254"/>
    </location>
</feature>
<dbReference type="EMBL" id="JACPRF010000331">
    <property type="protein sequence ID" value="MBI2877381.1"/>
    <property type="molecule type" value="Genomic_DNA"/>
</dbReference>
<evidence type="ECO:0000313" key="5">
    <source>
        <dbReference type="EMBL" id="MBI2877381.1"/>
    </source>
</evidence>
<dbReference type="AlphaFoldDB" id="A0A932CQG3"/>
<reference evidence="5" key="1">
    <citation type="submission" date="2020-07" db="EMBL/GenBank/DDBJ databases">
        <title>Huge and variable diversity of episymbiotic CPR bacteria and DPANN archaea in groundwater ecosystems.</title>
        <authorList>
            <person name="He C.Y."/>
            <person name="Keren R."/>
            <person name="Whittaker M."/>
            <person name="Farag I.F."/>
            <person name="Doudna J."/>
            <person name="Cate J.H.D."/>
            <person name="Banfield J.F."/>
        </authorList>
    </citation>
    <scope>NUCLEOTIDE SEQUENCE</scope>
    <source>
        <strain evidence="5">NC_groundwater_672_Ag_B-0.1um_62_36</strain>
    </source>
</reference>
<dbReference type="InterPro" id="IPR010327">
    <property type="entry name" value="FldB/FldC_alpha/beta"/>
</dbReference>
<dbReference type="Gene3D" id="3.40.50.11900">
    <property type="match status" value="1"/>
</dbReference>
<protein>
    <submittedName>
        <fullName evidence="5">2-hydroxyacyl-CoA dehydratase</fullName>
    </submittedName>
</protein>
<keyword evidence="3" id="KW-0408">Iron</keyword>
<organism evidence="5 6">
    <name type="scientific">Tectimicrobiota bacterium</name>
    <dbReference type="NCBI Taxonomy" id="2528274"/>
    <lineage>
        <taxon>Bacteria</taxon>
        <taxon>Pseudomonadati</taxon>
        <taxon>Nitrospinota/Tectimicrobiota group</taxon>
        <taxon>Candidatus Tectimicrobiota</taxon>
    </lineage>
</organism>
<sequence length="254" mass="28915">MKYLPTPFKKLMGIPCKVSRATLSYFEDEFDLFRRDLEGHFGLTITPEALQQSIRLYNRSRELLERLYELRKADRPPITGAEVIEVIRAGWVMPRERYNHLLEALLEELATQPDRLAGGDTYRLLVYGSELDEPEYLQVIEDLGGLVVIDDLCTGSRYFAQSVEENGNPLQALAVRYLTRPFCARMHPTSERVERLQKLAQEFQVEGVIHETIKFCDINVGNYPITKAGLDALGLPSLCLVLEYIMAGAGQMKT</sequence>
<dbReference type="GO" id="GO:0046872">
    <property type="term" value="F:metal ion binding"/>
    <property type="evidence" value="ECO:0007669"/>
    <property type="project" value="UniProtKB-KW"/>
</dbReference>
<dbReference type="Proteomes" id="UP000769766">
    <property type="component" value="Unassembled WGS sequence"/>
</dbReference>
<name>A0A932CQG3_UNCTE</name>
<evidence type="ECO:0000256" key="1">
    <source>
        <dbReference type="ARBA" id="ARBA00005806"/>
    </source>
</evidence>
<dbReference type="PANTHER" id="PTHR30548:SF5">
    <property type="entry name" value="SUBUNIT OF OXYGEN-SENSITIVE 2-HYDROXYISOCAPROYL-COA DEHYDRATASE"/>
    <property type="match status" value="1"/>
</dbReference>
<dbReference type="Pfam" id="PF06050">
    <property type="entry name" value="HGD-D"/>
    <property type="match status" value="1"/>
</dbReference>
<gene>
    <name evidence="5" type="ORF">HYY20_10910</name>
</gene>
<evidence type="ECO:0000313" key="6">
    <source>
        <dbReference type="Proteomes" id="UP000769766"/>
    </source>
</evidence>
<evidence type="ECO:0000256" key="4">
    <source>
        <dbReference type="ARBA" id="ARBA00023014"/>
    </source>
</evidence>